<comment type="caution">
    <text evidence="8">The sequence shown here is derived from an EMBL/GenBank/DDBJ whole genome shotgun (WGS) entry which is preliminary data.</text>
</comment>
<feature type="transmembrane region" description="Helical" evidence="6">
    <location>
        <begin position="32"/>
        <end position="50"/>
    </location>
</feature>
<keyword evidence="3 6" id="KW-0812">Transmembrane</keyword>
<dbReference type="PANTHER" id="PTHR42709:SF6">
    <property type="entry name" value="UNDECAPRENYL PHOSPHATE TRANSPORTER A"/>
    <property type="match status" value="1"/>
</dbReference>
<proteinExistence type="predicted"/>
<dbReference type="InterPro" id="IPR032816">
    <property type="entry name" value="VTT_dom"/>
</dbReference>
<feature type="transmembrane region" description="Helical" evidence="6">
    <location>
        <begin position="144"/>
        <end position="163"/>
    </location>
</feature>
<comment type="subcellular location">
    <subcellularLocation>
        <location evidence="1">Cell membrane</location>
        <topology evidence="1">Multi-pass membrane protein</topology>
    </subcellularLocation>
</comment>
<accession>A0A5C5XES7</accession>
<evidence type="ECO:0000259" key="7">
    <source>
        <dbReference type="Pfam" id="PF09335"/>
    </source>
</evidence>
<keyword evidence="9" id="KW-1185">Reference proteome</keyword>
<evidence type="ECO:0000256" key="4">
    <source>
        <dbReference type="ARBA" id="ARBA00022989"/>
    </source>
</evidence>
<evidence type="ECO:0000256" key="3">
    <source>
        <dbReference type="ARBA" id="ARBA00022692"/>
    </source>
</evidence>
<feature type="transmembrane region" description="Helical" evidence="6">
    <location>
        <begin position="62"/>
        <end position="83"/>
    </location>
</feature>
<keyword evidence="4 6" id="KW-1133">Transmembrane helix</keyword>
<feature type="transmembrane region" description="Helical" evidence="6">
    <location>
        <begin position="175"/>
        <end position="195"/>
    </location>
</feature>
<evidence type="ECO:0000313" key="9">
    <source>
        <dbReference type="Proteomes" id="UP000316095"/>
    </source>
</evidence>
<evidence type="ECO:0000256" key="6">
    <source>
        <dbReference type="SAM" id="Phobius"/>
    </source>
</evidence>
<protein>
    <submittedName>
        <fullName evidence="8">SNARE associated Golgi protein</fullName>
    </submittedName>
</protein>
<evidence type="ECO:0000256" key="2">
    <source>
        <dbReference type="ARBA" id="ARBA00022475"/>
    </source>
</evidence>
<keyword evidence="5 6" id="KW-0472">Membrane</keyword>
<dbReference type="Pfam" id="PF09335">
    <property type="entry name" value="VTT_dom"/>
    <property type="match status" value="1"/>
</dbReference>
<dbReference type="Proteomes" id="UP000316095">
    <property type="component" value="Unassembled WGS sequence"/>
</dbReference>
<feature type="domain" description="VTT" evidence="7">
    <location>
        <begin position="49"/>
        <end position="165"/>
    </location>
</feature>
<sequence length="210" mass="22579">MLLIPILPFVLLGDAFESSLLAGLKATTESGYAGLVLFALLAVDIFLPVPSSGVLTYAGSQIGLLSTVLWATLGLNVGCAIGYEFSRCVGPWVLKRLTSQVDRDVVDVFIGRWGGLVILVTRPLPILAEASVLIAGCGKLQRSIFYSLMTISNLLICIVYAAIGEWFGQNEYFGSIVLASLFLPLAATLLLKRIIQRTNQFKSHKSGPMA</sequence>
<reference evidence="8 9" key="1">
    <citation type="submission" date="2019-02" db="EMBL/GenBank/DDBJ databases">
        <title>Deep-cultivation of Planctomycetes and their phenomic and genomic characterization uncovers novel biology.</title>
        <authorList>
            <person name="Wiegand S."/>
            <person name="Jogler M."/>
            <person name="Boedeker C."/>
            <person name="Pinto D."/>
            <person name="Vollmers J."/>
            <person name="Rivas-Marin E."/>
            <person name="Kohn T."/>
            <person name="Peeters S.H."/>
            <person name="Heuer A."/>
            <person name="Rast P."/>
            <person name="Oberbeckmann S."/>
            <person name="Bunk B."/>
            <person name="Jeske O."/>
            <person name="Meyerdierks A."/>
            <person name="Storesund J.E."/>
            <person name="Kallscheuer N."/>
            <person name="Luecker S."/>
            <person name="Lage O.M."/>
            <person name="Pohl T."/>
            <person name="Merkel B.J."/>
            <person name="Hornburger P."/>
            <person name="Mueller R.-W."/>
            <person name="Bruemmer F."/>
            <person name="Labrenz M."/>
            <person name="Spormann A.M."/>
            <person name="Op Den Camp H."/>
            <person name="Overmann J."/>
            <person name="Amann R."/>
            <person name="Jetten M.S.M."/>
            <person name="Mascher T."/>
            <person name="Medema M.H."/>
            <person name="Devos D.P."/>
            <person name="Kaster A.-K."/>
            <person name="Ovreas L."/>
            <person name="Rohde M."/>
            <person name="Galperin M.Y."/>
            <person name="Jogler C."/>
        </authorList>
    </citation>
    <scope>NUCLEOTIDE SEQUENCE [LARGE SCALE GENOMIC DNA]</scope>
    <source>
        <strain evidence="8 9">Pan54</strain>
    </source>
</reference>
<evidence type="ECO:0000256" key="1">
    <source>
        <dbReference type="ARBA" id="ARBA00004651"/>
    </source>
</evidence>
<dbReference type="GO" id="GO:0005886">
    <property type="term" value="C:plasma membrane"/>
    <property type="evidence" value="ECO:0007669"/>
    <property type="project" value="UniProtKB-SubCell"/>
</dbReference>
<gene>
    <name evidence="8" type="ORF">Pan54_11160</name>
</gene>
<dbReference type="EMBL" id="SJPG01000001">
    <property type="protein sequence ID" value="TWT60402.1"/>
    <property type="molecule type" value="Genomic_DNA"/>
</dbReference>
<evidence type="ECO:0000256" key="5">
    <source>
        <dbReference type="ARBA" id="ARBA00023136"/>
    </source>
</evidence>
<keyword evidence="2" id="KW-1003">Cell membrane</keyword>
<feature type="transmembrane region" description="Helical" evidence="6">
    <location>
        <begin position="113"/>
        <end position="137"/>
    </location>
</feature>
<dbReference type="PANTHER" id="PTHR42709">
    <property type="entry name" value="ALKALINE PHOSPHATASE LIKE PROTEIN"/>
    <property type="match status" value="1"/>
</dbReference>
<evidence type="ECO:0000313" key="8">
    <source>
        <dbReference type="EMBL" id="TWT60402.1"/>
    </source>
</evidence>
<organism evidence="8 9">
    <name type="scientific">Rubinisphaera italica</name>
    <dbReference type="NCBI Taxonomy" id="2527969"/>
    <lineage>
        <taxon>Bacteria</taxon>
        <taxon>Pseudomonadati</taxon>
        <taxon>Planctomycetota</taxon>
        <taxon>Planctomycetia</taxon>
        <taxon>Planctomycetales</taxon>
        <taxon>Planctomycetaceae</taxon>
        <taxon>Rubinisphaera</taxon>
    </lineage>
</organism>
<dbReference type="InterPro" id="IPR051311">
    <property type="entry name" value="DedA_domain"/>
</dbReference>
<name>A0A5C5XES7_9PLAN</name>
<dbReference type="AlphaFoldDB" id="A0A5C5XES7"/>